<dbReference type="RefSeq" id="WP_344928380.1">
    <property type="nucleotide sequence ID" value="NZ_BAABCW010000011.1"/>
</dbReference>
<dbReference type="InterPro" id="IPR024775">
    <property type="entry name" value="DinB-like"/>
</dbReference>
<proteinExistence type="predicted"/>
<evidence type="ECO:0000259" key="1">
    <source>
        <dbReference type="Pfam" id="PF12867"/>
    </source>
</evidence>
<gene>
    <name evidence="2" type="ORF">GCM10022393_27610</name>
</gene>
<reference evidence="3" key="1">
    <citation type="journal article" date="2019" name="Int. J. Syst. Evol. Microbiol.">
        <title>The Global Catalogue of Microorganisms (GCM) 10K type strain sequencing project: providing services to taxonomists for standard genome sequencing and annotation.</title>
        <authorList>
            <consortium name="The Broad Institute Genomics Platform"/>
            <consortium name="The Broad Institute Genome Sequencing Center for Infectious Disease"/>
            <person name="Wu L."/>
            <person name="Ma J."/>
        </authorList>
    </citation>
    <scope>NUCLEOTIDE SEQUENCE [LARGE SCALE GENOMIC DNA]</scope>
    <source>
        <strain evidence="3">JCM 17106</strain>
    </source>
</reference>
<sequence length="172" mass="20014">MKTSSLSQKEFDPYYKIYINKLAPELDLRKGYAEGKKNVIQFFSNIPEDKLLYKYDEGKWSIKEILQHLIDTERIFMYRCFRIARNDKTALTGFDQDIYIEPSGADHKPLQALIEEYSILRDAFISFLNSVPDSQLEYVGNANGGALSARSAAFIMLGHEIWHMDIIKERYL</sequence>
<dbReference type="InterPro" id="IPR034660">
    <property type="entry name" value="DinB/YfiT-like"/>
</dbReference>
<dbReference type="Pfam" id="PF12867">
    <property type="entry name" value="DinB_2"/>
    <property type="match status" value="1"/>
</dbReference>
<feature type="domain" description="DinB-like" evidence="1">
    <location>
        <begin position="37"/>
        <end position="166"/>
    </location>
</feature>
<keyword evidence="3" id="KW-1185">Reference proteome</keyword>
<accession>A0ABP6UNC9</accession>
<dbReference type="EMBL" id="BAABCW010000011">
    <property type="protein sequence ID" value="GAA3512341.1"/>
    <property type="molecule type" value="Genomic_DNA"/>
</dbReference>
<dbReference type="SUPFAM" id="SSF109854">
    <property type="entry name" value="DinB/YfiT-like putative metalloenzymes"/>
    <property type="match status" value="1"/>
</dbReference>
<dbReference type="Proteomes" id="UP001500459">
    <property type="component" value="Unassembled WGS sequence"/>
</dbReference>
<dbReference type="Gene3D" id="1.20.120.450">
    <property type="entry name" value="dinb family like domain"/>
    <property type="match status" value="1"/>
</dbReference>
<evidence type="ECO:0000313" key="3">
    <source>
        <dbReference type="Proteomes" id="UP001500459"/>
    </source>
</evidence>
<name>A0ABP6UNC9_9FLAO</name>
<organism evidence="2 3">
    <name type="scientific">Aquimarina addita</name>
    <dbReference type="NCBI Taxonomy" id="870485"/>
    <lineage>
        <taxon>Bacteria</taxon>
        <taxon>Pseudomonadati</taxon>
        <taxon>Bacteroidota</taxon>
        <taxon>Flavobacteriia</taxon>
        <taxon>Flavobacteriales</taxon>
        <taxon>Flavobacteriaceae</taxon>
        <taxon>Aquimarina</taxon>
    </lineage>
</organism>
<evidence type="ECO:0000313" key="2">
    <source>
        <dbReference type="EMBL" id="GAA3512341.1"/>
    </source>
</evidence>
<protein>
    <submittedName>
        <fullName evidence="2">DinB family protein</fullName>
    </submittedName>
</protein>
<comment type="caution">
    <text evidence="2">The sequence shown here is derived from an EMBL/GenBank/DDBJ whole genome shotgun (WGS) entry which is preliminary data.</text>
</comment>